<dbReference type="AlphaFoldDB" id="A0AAU7B3P2"/>
<dbReference type="Pfam" id="PF02470">
    <property type="entry name" value="MlaD"/>
    <property type="match status" value="1"/>
</dbReference>
<gene>
    <name evidence="3" type="ORF">DSM112329_05395</name>
</gene>
<feature type="region of interest" description="Disordered" evidence="1">
    <location>
        <begin position="439"/>
        <end position="463"/>
    </location>
</feature>
<dbReference type="PANTHER" id="PTHR33371:SF4">
    <property type="entry name" value="INTERMEMBRANE PHOSPHOLIPID TRANSPORT SYSTEM BINDING PROTEIN MLAD"/>
    <property type="match status" value="1"/>
</dbReference>
<protein>
    <recommendedName>
        <fullName evidence="2">Mce/MlaD domain-containing protein</fullName>
    </recommendedName>
</protein>
<evidence type="ECO:0000259" key="2">
    <source>
        <dbReference type="Pfam" id="PF02470"/>
    </source>
</evidence>
<feature type="region of interest" description="Disordered" evidence="1">
    <location>
        <begin position="374"/>
        <end position="410"/>
    </location>
</feature>
<reference evidence="3" key="1">
    <citation type="submission" date="2022-12" db="EMBL/GenBank/DDBJ databases">
        <title>Paraconexibacter alkalitolerans sp. nov. and Baekduia alba sp. nov., isolated from soil and emended description of the genera Paraconexibacter (Chun et al., 2020) and Baekduia (An et al., 2020).</title>
        <authorList>
            <person name="Vieira S."/>
            <person name="Huber K.J."/>
            <person name="Geppert A."/>
            <person name="Wolf J."/>
            <person name="Neumann-Schaal M."/>
            <person name="Muesken M."/>
            <person name="Overmann J."/>
        </authorList>
    </citation>
    <scope>NUCLEOTIDE SEQUENCE</scope>
    <source>
        <strain evidence="3">AEG42_29</strain>
    </source>
</reference>
<dbReference type="KEGG" id="parq:DSM112329_05395"/>
<organism evidence="3">
    <name type="scientific">Paraconexibacter sp. AEG42_29</name>
    <dbReference type="NCBI Taxonomy" id="2997339"/>
    <lineage>
        <taxon>Bacteria</taxon>
        <taxon>Bacillati</taxon>
        <taxon>Actinomycetota</taxon>
        <taxon>Thermoleophilia</taxon>
        <taxon>Solirubrobacterales</taxon>
        <taxon>Paraconexibacteraceae</taxon>
        <taxon>Paraconexibacter</taxon>
    </lineage>
</organism>
<name>A0AAU7B3P2_9ACTN</name>
<sequence>MGALVAVAVAVLATIVLRDDEEQAHIRMVMPSALGLRDGSGVRLGGVLVGKVSDMSLTDDDQVKIDLSIDDKNVRLGSDASVTVKSLNLLGEKYAALDPGDVQRSPVTDLIIPAKRVTSATDLDQVLDVLDADTRTRLAILVNEAGVTMTGRHADFNALLGKLPPALDTATKLLNDVVSDNRTLADLIQHSDRFLARTVRQSADLGGFIDEAADAATTFAARSDALRATLRKSPGGLSTLRAFLADLRTTAAPLGAAARNISATSPELERTLREVEPFRSAARPTLRQAQEVAPTLTRLGREATPVVKDAVPTLKSLDTFAKAAVPLTQALGVATPDLLGVLEGWGRAIQGRDGRGHAFHGGVTFGAGILQTLLEPPTPEAPAKAKKQAPAAERPTAAAPALPPTVKDLLPKVTDAPKKLLDELPKKLKELPKAVTDALESLTGLPLGRTQGDTTAGSSKSVQSVLDYLLKP</sequence>
<proteinExistence type="predicted"/>
<dbReference type="PANTHER" id="PTHR33371">
    <property type="entry name" value="INTERMEMBRANE PHOSPHOLIPID TRANSPORT SYSTEM BINDING PROTEIN MLAD-RELATED"/>
    <property type="match status" value="1"/>
</dbReference>
<dbReference type="InterPro" id="IPR052336">
    <property type="entry name" value="MlaD_Phospholipid_Transporter"/>
</dbReference>
<dbReference type="EMBL" id="CP114014">
    <property type="protein sequence ID" value="XAY08494.1"/>
    <property type="molecule type" value="Genomic_DNA"/>
</dbReference>
<dbReference type="InterPro" id="IPR003399">
    <property type="entry name" value="Mce/MlaD"/>
</dbReference>
<feature type="domain" description="Mce/MlaD" evidence="2">
    <location>
        <begin position="25"/>
        <end position="100"/>
    </location>
</feature>
<evidence type="ECO:0000256" key="1">
    <source>
        <dbReference type="SAM" id="MobiDB-lite"/>
    </source>
</evidence>
<feature type="compositionally biased region" description="Polar residues" evidence="1">
    <location>
        <begin position="451"/>
        <end position="463"/>
    </location>
</feature>
<accession>A0AAU7B3P2</accession>
<feature type="compositionally biased region" description="Low complexity" evidence="1">
    <location>
        <begin position="388"/>
        <end position="400"/>
    </location>
</feature>
<evidence type="ECO:0000313" key="3">
    <source>
        <dbReference type="EMBL" id="XAY08494.1"/>
    </source>
</evidence>